<keyword evidence="6" id="KW-0443">Lipid metabolism</keyword>
<comment type="pathway">
    <text evidence="2">Lipid metabolism.</text>
</comment>
<dbReference type="GO" id="GO:0004609">
    <property type="term" value="F:phosphatidylserine decarboxylase activity"/>
    <property type="evidence" value="ECO:0007669"/>
    <property type="project" value="UniProtKB-EC"/>
</dbReference>
<evidence type="ECO:0000256" key="11">
    <source>
        <dbReference type="ARBA" id="ARBA00024326"/>
    </source>
</evidence>
<dbReference type="OMA" id="KREWSIF"/>
<dbReference type="PANTHER" id="PTHR10067">
    <property type="entry name" value="PHOSPHATIDYLSERINE DECARBOXYLASE"/>
    <property type="match status" value="1"/>
</dbReference>
<evidence type="ECO:0000256" key="10">
    <source>
        <dbReference type="ARBA" id="ARBA00023317"/>
    </source>
</evidence>
<dbReference type="EMBL" id="HG739085">
    <property type="protein sequence ID" value="CDO97490.1"/>
    <property type="molecule type" value="Genomic_DNA"/>
</dbReference>
<evidence type="ECO:0000256" key="5">
    <source>
        <dbReference type="ARBA" id="ARBA00022793"/>
    </source>
</evidence>
<accession>A0A068TMC0</accession>
<evidence type="ECO:0000313" key="12">
    <source>
        <dbReference type="EMBL" id="CDO97490.1"/>
    </source>
</evidence>
<dbReference type="EC" id="4.1.1.65" evidence="3"/>
<keyword evidence="8" id="KW-0456">Lyase</keyword>
<organism evidence="12 13">
    <name type="scientific">Coffea canephora</name>
    <name type="common">Robusta coffee</name>
    <dbReference type="NCBI Taxonomy" id="49390"/>
    <lineage>
        <taxon>Eukaryota</taxon>
        <taxon>Viridiplantae</taxon>
        <taxon>Streptophyta</taxon>
        <taxon>Embryophyta</taxon>
        <taxon>Tracheophyta</taxon>
        <taxon>Spermatophyta</taxon>
        <taxon>Magnoliopsida</taxon>
        <taxon>eudicotyledons</taxon>
        <taxon>Gunneridae</taxon>
        <taxon>Pentapetalae</taxon>
        <taxon>asterids</taxon>
        <taxon>lamiids</taxon>
        <taxon>Gentianales</taxon>
        <taxon>Rubiaceae</taxon>
        <taxon>Ixoroideae</taxon>
        <taxon>Gardenieae complex</taxon>
        <taxon>Bertiereae - Coffeeae clade</taxon>
        <taxon>Coffeeae</taxon>
        <taxon>Coffea</taxon>
    </lineage>
</organism>
<dbReference type="GO" id="GO:0006646">
    <property type="term" value="P:phosphatidylethanolamine biosynthetic process"/>
    <property type="evidence" value="ECO:0007669"/>
    <property type="project" value="UniProtKB-UniPathway"/>
</dbReference>
<evidence type="ECO:0000256" key="4">
    <source>
        <dbReference type="ARBA" id="ARBA00022516"/>
    </source>
</evidence>
<dbReference type="OrthoDB" id="5973539at2759"/>
<evidence type="ECO:0000256" key="2">
    <source>
        <dbReference type="ARBA" id="ARBA00005189"/>
    </source>
</evidence>
<dbReference type="NCBIfam" id="TIGR00163">
    <property type="entry name" value="PS_decarb"/>
    <property type="match status" value="1"/>
</dbReference>
<dbReference type="InterPro" id="IPR033177">
    <property type="entry name" value="PSD-B"/>
</dbReference>
<proteinExistence type="predicted"/>
<dbReference type="InParanoid" id="A0A068TMC0"/>
<keyword evidence="7" id="KW-0594">Phospholipid biosynthesis</keyword>
<keyword evidence="13" id="KW-1185">Reference proteome</keyword>
<reference evidence="13" key="1">
    <citation type="journal article" date="2014" name="Science">
        <title>The coffee genome provides insight into the convergent evolution of caffeine biosynthesis.</title>
        <authorList>
            <person name="Denoeud F."/>
            <person name="Carretero-Paulet L."/>
            <person name="Dereeper A."/>
            <person name="Droc G."/>
            <person name="Guyot R."/>
            <person name="Pietrella M."/>
            <person name="Zheng C."/>
            <person name="Alberti A."/>
            <person name="Anthony F."/>
            <person name="Aprea G."/>
            <person name="Aury J.M."/>
            <person name="Bento P."/>
            <person name="Bernard M."/>
            <person name="Bocs S."/>
            <person name="Campa C."/>
            <person name="Cenci A."/>
            <person name="Combes M.C."/>
            <person name="Crouzillat D."/>
            <person name="Da Silva C."/>
            <person name="Daddiego L."/>
            <person name="De Bellis F."/>
            <person name="Dussert S."/>
            <person name="Garsmeur O."/>
            <person name="Gayraud T."/>
            <person name="Guignon V."/>
            <person name="Jahn K."/>
            <person name="Jamilloux V."/>
            <person name="Joet T."/>
            <person name="Labadie K."/>
            <person name="Lan T."/>
            <person name="Leclercq J."/>
            <person name="Lepelley M."/>
            <person name="Leroy T."/>
            <person name="Li L.T."/>
            <person name="Librado P."/>
            <person name="Lopez L."/>
            <person name="Munoz A."/>
            <person name="Noel B."/>
            <person name="Pallavicini A."/>
            <person name="Perrotta G."/>
            <person name="Poncet V."/>
            <person name="Pot D."/>
            <person name="Priyono X."/>
            <person name="Rigoreau M."/>
            <person name="Rouard M."/>
            <person name="Rozas J."/>
            <person name="Tranchant-Dubreuil C."/>
            <person name="VanBuren R."/>
            <person name="Zhang Q."/>
            <person name="Andrade A.C."/>
            <person name="Argout X."/>
            <person name="Bertrand B."/>
            <person name="de Kochko A."/>
            <person name="Graziosi G."/>
            <person name="Henry R.J."/>
            <person name="Jayarama X."/>
            <person name="Ming R."/>
            <person name="Nagai C."/>
            <person name="Rounsley S."/>
            <person name="Sankoff D."/>
            <person name="Giuliano G."/>
            <person name="Albert V.A."/>
            <person name="Wincker P."/>
            <person name="Lashermes P."/>
        </authorList>
    </citation>
    <scope>NUCLEOTIDE SEQUENCE [LARGE SCALE GENOMIC DNA]</scope>
    <source>
        <strain evidence="13">cv. DH200-94</strain>
    </source>
</reference>
<dbReference type="PANTHER" id="PTHR10067:SF17">
    <property type="entry name" value="PHOSPHATIDYLSERINE DECARBOXYLASE PROENZYME 2"/>
    <property type="match status" value="1"/>
</dbReference>
<evidence type="ECO:0000256" key="1">
    <source>
        <dbReference type="ARBA" id="ARBA00001928"/>
    </source>
</evidence>
<dbReference type="UniPathway" id="UPA00558"/>
<keyword evidence="4" id="KW-0444">Lipid biosynthesis</keyword>
<gene>
    <name evidence="12" type="ORF">GSCOC_T00014844001</name>
</gene>
<evidence type="ECO:0000256" key="7">
    <source>
        <dbReference type="ARBA" id="ARBA00023209"/>
    </source>
</evidence>
<name>A0A068TMC0_COFCA</name>
<comment type="pathway">
    <text evidence="11">Phospholipid metabolism; phosphatidylethanolamine biosynthesis.</text>
</comment>
<dbReference type="STRING" id="49390.A0A068TMC0"/>
<evidence type="ECO:0000256" key="9">
    <source>
        <dbReference type="ARBA" id="ARBA00023264"/>
    </source>
</evidence>
<keyword evidence="9" id="KW-1208">Phospholipid metabolism</keyword>
<dbReference type="Proteomes" id="UP000295252">
    <property type="component" value="Chromosome IV"/>
</dbReference>
<dbReference type="Gramene" id="CDO97490">
    <property type="protein sequence ID" value="CDO97490"/>
    <property type="gene ID" value="GSCOC_T00014844001"/>
</dbReference>
<dbReference type="AlphaFoldDB" id="A0A068TMC0"/>
<protein>
    <recommendedName>
        <fullName evidence="3">phosphatidylserine decarboxylase</fullName>
        <ecNumber evidence="3">4.1.1.65</ecNumber>
    </recommendedName>
</protein>
<evidence type="ECO:0000256" key="8">
    <source>
        <dbReference type="ARBA" id="ARBA00023239"/>
    </source>
</evidence>
<evidence type="ECO:0000256" key="3">
    <source>
        <dbReference type="ARBA" id="ARBA00012243"/>
    </source>
</evidence>
<keyword evidence="10" id="KW-0670">Pyruvate</keyword>
<dbReference type="PhylomeDB" id="A0A068TMC0"/>
<keyword evidence="5" id="KW-0210">Decarboxylase</keyword>
<sequence>MFKHVICALSLTCINFYLALIYLDGSELTIMIFLISYHGSGLAFNITLWKPDQLKLDEAKYPLEHFKTFNEFFIRELKPGARPIAHMECDDIAVCAADCRLMAFKTADDSLRFWIKGRKFSIRGLLGNEACSSAFIEGTLVIFRLAPQDYHRFHSPVSGTIEMFVNIPGCLYTVNPIAVNSKYCNVFTENKRVVCIISTADFGKVAFVAIGATMVGSITFSKKLGEYVQKGDELGYFSFGGSTVICVFEKVRIKIDEDLLENSERSLETLVSVGLQLGISTKKKSDVGSSNMEKLVLQA</sequence>
<comment type="cofactor">
    <cofactor evidence="1">
        <name>pyruvate</name>
        <dbReference type="ChEBI" id="CHEBI:15361"/>
    </cofactor>
</comment>
<evidence type="ECO:0000313" key="13">
    <source>
        <dbReference type="Proteomes" id="UP000295252"/>
    </source>
</evidence>
<dbReference type="Pfam" id="PF02666">
    <property type="entry name" value="PS_Dcarbxylase"/>
    <property type="match status" value="1"/>
</dbReference>
<evidence type="ECO:0000256" key="6">
    <source>
        <dbReference type="ARBA" id="ARBA00023098"/>
    </source>
</evidence>
<dbReference type="InterPro" id="IPR003817">
    <property type="entry name" value="PS_Dcarbxylase"/>
</dbReference>